<dbReference type="PIRSF" id="PIRSF035875">
    <property type="entry name" value="RNase_BN"/>
    <property type="match status" value="1"/>
</dbReference>
<name>A0ABU0JUG8_HATLI</name>
<dbReference type="Proteomes" id="UP001224418">
    <property type="component" value="Unassembled WGS sequence"/>
</dbReference>
<comment type="subcellular location">
    <subcellularLocation>
        <location evidence="1">Cell membrane</location>
        <topology evidence="1">Multi-pass membrane protein</topology>
    </subcellularLocation>
</comment>
<keyword evidence="2" id="KW-1003">Cell membrane</keyword>
<proteinExistence type="predicted"/>
<keyword evidence="8" id="KW-1185">Reference proteome</keyword>
<evidence type="ECO:0000256" key="1">
    <source>
        <dbReference type="ARBA" id="ARBA00004651"/>
    </source>
</evidence>
<reference evidence="7 8" key="1">
    <citation type="submission" date="2023-07" db="EMBL/GenBank/DDBJ databases">
        <title>Genomic Encyclopedia of Type Strains, Phase IV (KMG-IV): sequencing the most valuable type-strain genomes for metagenomic binning, comparative biology and taxonomic classification.</title>
        <authorList>
            <person name="Goeker M."/>
        </authorList>
    </citation>
    <scope>NUCLEOTIDE SEQUENCE [LARGE SCALE GENOMIC DNA]</scope>
    <source>
        <strain evidence="7 8">DSM 1400</strain>
    </source>
</reference>
<gene>
    <name evidence="7" type="ORF">QOZ93_002506</name>
</gene>
<evidence type="ECO:0000256" key="2">
    <source>
        <dbReference type="ARBA" id="ARBA00022475"/>
    </source>
</evidence>
<dbReference type="PANTHER" id="PTHR30213">
    <property type="entry name" value="INNER MEMBRANE PROTEIN YHJD"/>
    <property type="match status" value="1"/>
</dbReference>
<keyword evidence="4 6" id="KW-1133">Transmembrane helix</keyword>
<dbReference type="EMBL" id="JAUSWN010000027">
    <property type="protein sequence ID" value="MDQ0480756.1"/>
    <property type="molecule type" value="Genomic_DNA"/>
</dbReference>
<feature type="transmembrane region" description="Helical" evidence="6">
    <location>
        <begin position="170"/>
        <end position="191"/>
    </location>
</feature>
<evidence type="ECO:0000313" key="8">
    <source>
        <dbReference type="Proteomes" id="UP001224418"/>
    </source>
</evidence>
<dbReference type="PANTHER" id="PTHR30213:SF0">
    <property type="entry name" value="UPF0761 MEMBRANE PROTEIN YIHY"/>
    <property type="match status" value="1"/>
</dbReference>
<dbReference type="InterPro" id="IPR017039">
    <property type="entry name" value="Virul_fac_BrkB"/>
</dbReference>
<feature type="transmembrane region" description="Helical" evidence="6">
    <location>
        <begin position="84"/>
        <end position="104"/>
    </location>
</feature>
<evidence type="ECO:0000256" key="4">
    <source>
        <dbReference type="ARBA" id="ARBA00022989"/>
    </source>
</evidence>
<comment type="caution">
    <text evidence="7">The sequence shown here is derived from an EMBL/GenBank/DDBJ whole genome shotgun (WGS) entry which is preliminary data.</text>
</comment>
<evidence type="ECO:0000313" key="7">
    <source>
        <dbReference type="EMBL" id="MDQ0480756.1"/>
    </source>
</evidence>
<dbReference type="NCBIfam" id="TIGR00765">
    <property type="entry name" value="yihY_not_rbn"/>
    <property type="match status" value="1"/>
</dbReference>
<feature type="transmembrane region" description="Helical" evidence="6">
    <location>
        <begin position="235"/>
        <end position="257"/>
    </location>
</feature>
<feature type="transmembrane region" description="Helical" evidence="6">
    <location>
        <begin position="17"/>
        <end position="45"/>
    </location>
</feature>
<keyword evidence="3 6" id="KW-0812">Transmembrane</keyword>
<evidence type="ECO:0000256" key="3">
    <source>
        <dbReference type="ARBA" id="ARBA00022692"/>
    </source>
</evidence>
<dbReference type="RefSeq" id="WP_111940556.1">
    <property type="nucleotide sequence ID" value="NZ_BAAACJ010000049.1"/>
</dbReference>
<protein>
    <submittedName>
        <fullName evidence="7">Membrane protein</fullName>
    </submittedName>
</protein>
<evidence type="ECO:0000256" key="6">
    <source>
        <dbReference type="SAM" id="Phobius"/>
    </source>
</evidence>
<feature type="transmembrane region" description="Helical" evidence="6">
    <location>
        <begin position="124"/>
        <end position="146"/>
    </location>
</feature>
<evidence type="ECO:0000256" key="5">
    <source>
        <dbReference type="ARBA" id="ARBA00023136"/>
    </source>
</evidence>
<organism evidence="7 8">
    <name type="scientific">Hathewaya limosa</name>
    <name type="common">Clostridium limosum</name>
    <dbReference type="NCBI Taxonomy" id="1536"/>
    <lineage>
        <taxon>Bacteria</taxon>
        <taxon>Bacillati</taxon>
        <taxon>Bacillota</taxon>
        <taxon>Clostridia</taxon>
        <taxon>Eubacteriales</taxon>
        <taxon>Clostridiaceae</taxon>
        <taxon>Hathewaya</taxon>
    </lineage>
</organism>
<feature type="transmembrane region" description="Helical" evidence="6">
    <location>
        <begin position="198"/>
        <end position="223"/>
    </location>
</feature>
<sequence>MLTFIAKLVKRFKEHDLYALACQLAYSLILSIFPFLIFLLTIVGYSSLDAETIMSTLQPLMPHSAFELLSQTVSEVLTMGRIDVLSFGILGTLWASSSGFRAIIKGLNKAYETKDKRPYWKTIILSLISVFVLIIIVIFAFSTVVFGEKIGLAIIKYLNLSMDFILNWNIIRYFMALIFMIVIFSILYYVIPCKNMKWLEVLPGALFSSLGWIITSAIFAYYVNNINNYSKIYGGLGAVIVLLLWLFLTSIIILLGGEINAILSEGK</sequence>
<dbReference type="Pfam" id="PF03631">
    <property type="entry name" value="Virul_fac_BrkB"/>
    <property type="match status" value="1"/>
</dbReference>
<accession>A0ABU0JUG8</accession>
<keyword evidence="5 6" id="KW-0472">Membrane</keyword>